<name>A0A834NHZ5_VESVU</name>
<dbReference type="AlphaFoldDB" id="A0A834NHZ5"/>
<protein>
    <submittedName>
        <fullName evidence="1">Uncharacterized protein</fullName>
    </submittedName>
</protein>
<proteinExistence type="predicted"/>
<evidence type="ECO:0000313" key="1">
    <source>
        <dbReference type="EMBL" id="KAF7408138.1"/>
    </source>
</evidence>
<keyword evidence="2" id="KW-1185">Reference proteome</keyword>
<reference evidence="1" key="1">
    <citation type="journal article" date="2020" name="G3 (Bethesda)">
        <title>High-Quality Assemblies for Three Invasive Social Wasps from the &lt;i&gt;Vespula&lt;/i&gt; Genus.</title>
        <authorList>
            <person name="Harrop T.W.R."/>
            <person name="Guhlin J."/>
            <person name="McLaughlin G.M."/>
            <person name="Permina E."/>
            <person name="Stockwell P."/>
            <person name="Gilligan J."/>
            <person name="Le Lec M.F."/>
            <person name="Gruber M.A.M."/>
            <person name="Quinn O."/>
            <person name="Lovegrove M."/>
            <person name="Duncan E.J."/>
            <person name="Remnant E.J."/>
            <person name="Van Eeckhoven J."/>
            <person name="Graham B."/>
            <person name="Knapp R.A."/>
            <person name="Langford K.W."/>
            <person name="Kronenberg Z."/>
            <person name="Press M.O."/>
            <person name="Eacker S.M."/>
            <person name="Wilson-Rankin E.E."/>
            <person name="Purcell J."/>
            <person name="Lester P.J."/>
            <person name="Dearden P.K."/>
        </authorList>
    </citation>
    <scope>NUCLEOTIDE SEQUENCE</scope>
    <source>
        <strain evidence="1">Marl-1</strain>
    </source>
</reference>
<dbReference type="Proteomes" id="UP000614350">
    <property type="component" value="Unassembled WGS sequence"/>
</dbReference>
<organism evidence="1 2">
    <name type="scientific">Vespula vulgaris</name>
    <name type="common">Yellow jacket</name>
    <name type="synonym">Wasp</name>
    <dbReference type="NCBI Taxonomy" id="7454"/>
    <lineage>
        <taxon>Eukaryota</taxon>
        <taxon>Metazoa</taxon>
        <taxon>Ecdysozoa</taxon>
        <taxon>Arthropoda</taxon>
        <taxon>Hexapoda</taxon>
        <taxon>Insecta</taxon>
        <taxon>Pterygota</taxon>
        <taxon>Neoptera</taxon>
        <taxon>Endopterygota</taxon>
        <taxon>Hymenoptera</taxon>
        <taxon>Apocrita</taxon>
        <taxon>Aculeata</taxon>
        <taxon>Vespoidea</taxon>
        <taxon>Vespidae</taxon>
        <taxon>Vespinae</taxon>
        <taxon>Vespula</taxon>
    </lineage>
</organism>
<accession>A0A834NHZ5</accession>
<comment type="caution">
    <text evidence="1">The sequence shown here is derived from an EMBL/GenBank/DDBJ whole genome shotgun (WGS) entry which is preliminary data.</text>
</comment>
<evidence type="ECO:0000313" key="2">
    <source>
        <dbReference type="Proteomes" id="UP000614350"/>
    </source>
</evidence>
<gene>
    <name evidence="1" type="ORF">HZH66_002675</name>
</gene>
<dbReference type="EMBL" id="JACSEA010000002">
    <property type="protein sequence ID" value="KAF7408138.1"/>
    <property type="molecule type" value="Genomic_DNA"/>
</dbReference>
<sequence>MQREAKKISDKRNELDDEHVESRNKILKALKQVQNYDTSQNSYDSDRTYFSVTHTDEEICSPVLEDLLIELNISRLEKQLRAEKNDLFHSICSYCKNIFEIPKNFMKSVDNTTLSPLTKCKADLSFLQAIVWLKSVAIRMREIPVEEYNMIFNVSTKVPKHNVVQSLSHVNDLSLSKLQENYKKKMICTSPILSNKEFNNMDSLSSKSSKPCYNFNGYDSKELYKEKENCTNINNIEDQSDPLTPQRWNNLYTINECVPEHLIIPESDEELTIHSENLDNIYEEHFITPDLISLRNDSLNYNESNTSEKHDSAYDTLNIDQDSIVFSNSINEKIHNKCLQKKRKLEIENISRKRSKYTKGNVSTGWVNFTLRTLETNDIVIKSIQIILRVFKNENIVKEHLKRKYWIDTLEKEALDAILNFSNIFRLEMKSDICGRVVLETIEDILEEIYQVTNFNKTTLQIYHISIILEFCNSPYICYEIIDFLIKKLDDVQITLKNIFKKKLHGIHNVINIVHLILYALRICLQKYTIIIHNNKNNTEHDIIPSVTNLWLKQWNIDQVFDEKTKEQKNIEKWANSLETFTMTYIDDIPLLAEKSRQLYLMLVT</sequence>